<organism evidence="1 2">
    <name type="scientific">Euplotes crassus</name>
    <dbReference type="NCBI Taxonomy" id="5936"/>
    <lineage>
        <taxon>Eukaryota</taxon>
        <taxon>Sar</taxon>
        <taxon>Alveolata</taxon>
        <taxon>Ciliophora</taxon>
        <taxon>Intramacronucleata</taxon>
        <taxon>Spirotrichea</taxon>
        <taxon>Hypotrichia</taxon>
        <taxon>Euplotida</taxon>
        <taxon>Euplotidae</taxon>
        <taxon>Moneuplotes</taxon>
    </lineage>
</organism>
<comment type="caution">
    <text evidence="1">The sequence shown here is derived from an EMBL/GenBank/DDBJ whole genome shotgun (WGS) entry which is preliminary data.</text>
</comment>
<dbReference type="EMBL" id="CAMPGE010016589">
    <property type="protein sequence ID" value="CAI2375135.1"/>
    <property type="molecule type" value="Genomic_DNA"/>
</dbReference>
<proteinExistence type="predicted"/>
<gene>
    <name evidence="1" type="ORF">ECRASSUSDP1_LOCUS16495</name>
</gene>
<sequence length="293" mass="33922">MDAIPTKHKALLVIGSSILMYCFNQILKWKRERDLSSTSDLSEDTIVMISEEISLDQPKQTRKRLGKNAIASGDERSYSLAFTTRNNCVIDARDEIVVTYNGRQEDSSYYDSSVISPERHRKVKNTNRENNAKKFLCKLGKTKSKAVRKKLAMEEYYAQLKNKKGYVKIGHQKCKGKDKYSDANGWCSDEDSSLFYSRPNNNLEKNKVQSKKCLETGIKIRDNEKPSKTPLKLIKTKLNKNPKQPHSQEKDIKLHYKDLSKKDNYVFFELLAAYTNQYLQKPSKNRRKTIKSD</sequence>
<keyword evidence="2" id="KW-1185">Reference proteome</keyword>
<accession>A0AAD1XLZ1</accession>
<name>A0AAD1XLZ1_EUPCR</name>
<evidence type="ECO:0000313" key="1">
    <source>
        <dbReference type="EMBL" id="CAI2375135.1"/>
    </source>
</evidence>
<dbReference type="AlphaFoldDB" id="A0AAD1XLZ1"/>
<evidence type="ECO:0000313" key="2">
    <source>
        <dbReference type="Proteomes" id="UP001295684"/>
    </source>
</evidence>
<reference evidence="1" key="1">
    <citation type="submission" date="2023-07" db="EMBL/GenBank/DDBJ databases">
        <authorList>
            <consortium name="AG Swart"/>
            <person name="Singh M."/>
            <person name="Singh A."/>
            <person name="Seah K."/>
            <person name="Emmerich C."/>
        </authorList>
    </citation>
    <scope>NUCLEOTIDE SEQUENCE</scope>
    <source>
        <strain evidence="1">DP1</strain>
    </source>
</reference>
<dbReference type="Proteomes" id="UP001295684">
    <property type="component" value="Unassembled WGS sequence"/>
</dbReference>
<protein>
    <submittedName>
        <fullName evidence="1">Uncharacterized protein</fullName>
    </submittedName>
</protein>